<dbReference type="RefSeq" id="WP_010913196.1">
    <property type="nucleotide sequence ID" value="NZ_LZTH01000023.1"/>
</dbReference>
<dbReference type="InterPro" id="IPR004360">
    <property type="entry name" value="Glyas_Fos-R_dOase_dom"/>
</dbReference>
<evidence type="ECO:0000259" key="1">
    <source>
        <dbReference type="PROSITE" id="PS51819"/>
    </source>
</evidence>
<accession>A0A1A5I4I2</accession>
<sequence length="125" mass="13546">MLENSNATANLAVKDLAKAKAFYEGTLGLKQVDDMGGELVVYKSGDTLINVYHSQFAGTNKATAVTWTVGDQIETVVKSLKSKGVVFEHYEMPGLTIKGDIHVGQGMKVAWFKDPDGNILNLVDK</sequence>
<gene>
    <name evidence="2" type="ORF">BAE39_01325</name>
</gene>
<dbReference type="GeneID" id="66680443"/>
<reference evidence="3" key="1">
    <citation type="submission" date="2016-06" db="EMBL/GenBank/DDBJ databases">
        <title>NZP2037 Pacbio-Illumina hybrid assembly.</title>
        <authorList>
            <person name="Ramsay J.P."/>
        </authorList>
    </citation>
    <scope>NUCLEOTIDE SEQUENCE [LARGE SCALE GENOMIC DNA]</scope>
    <source>
        <strain evidence="3">R7ANS::ICEMlSym2042</strain>
    </source>
</reference>
<dbReference type="Proteomes" id="UP000093748">
    <property type="component" value="Unassembled WGS sequence"/>
</dbReference>
<dbReference type="Pfam" id="PF00903">
    <property type="entry name" value="Glyoxalase"/>
    <property type="match status" value="1"/>
</dbReference>
<proteinExistence type="predicted"/>
<feature type="domain" description="VOC" evidence="1">
    <location>
        <begin position="5"/>
        <end position="125"/>
    </location>
</feature>
<dbReference type="OrthoDB" id="9804907at2"/>
<dbReference type="SUPFAM" id="SSF54593">
    <property type="entry name" value="Glyoxalase/Bleomycin resistance protein/Dihydroxybiphenyl dioxygenase"/>
    <property type="match status" value="1"/>
</dbReference>
<dbReference type="CDD" id="cd06587">
    <property type="entry name" value="VOC"/>
    <property type="match status" value="1"/>
</dbReference>
<comment type="caution">
    <text evidence="2">The sequence shown here is derived from an EMBL/GenBank/DDBJ whole genome shotgun (WGS) entry which is preliminary data.</text>
</comment>
<evidence type="ECO:0000313" key="2">
    <source>
        <dbReference type="EMBL" id="OBP82251.1"/>
    </source>
</evidence>
<name>A0A1A5I4I2_RHILI</name>
<dbReference type="Gene3D" id="3.10.180.10">
    <property type="entry name" value="2,3-Dihydroxybiphenyl 1,2-Dioxygenase, domain 1"/>
    <property type="match status" value="1"/>
</dbReference>
<protein>
    <submittedName>
        <fullName evidence="2">Glyoxalase</fullName>
    </submittedName>
</protein>
<dbReference type="AlphaFoldDB" id="A0A1A5I4I2"/>
<dbReference type="InterPro" id="IPR037523">
    <property type="entry name" value="VOC_core"/>
</dbReference>
<dbReference type="InterPro" id="IPR029068">
    <property type="entry name" value="Glyas_Bleomycin-R_OHBP_Dase"/>
</dbReference>
<dbReference type="EMBL" id="LZTJ01000001">
    <property type="protein sequence ID" value="OBP82251.1"/>
    <property type="molecule type" value="Genomic_DNA"/>
</dbReference>
<organism evidence="2 3">
    <name type="scientific">Rhizobium loti</name>
    <name type="common">Mesorhizobium loti</name>
    <dbReference type="NCBI Taxonomy" id="381"/>
    <lineage>
        <taxon>Bacteria</taxon>
        <taxon>Pseudomonadati</taxon>
        <taxon>Pseudomonadota</taxon>
        <taxon>Alphaproteobacteria</taxon>
        <taxon>Hyphomicrobiales</taxon>
        <taxon>Phyllobacteriaceae</taxon>
        <taxon>Mesorhizobium</taxon>
    </lineage>
</organism>
<dbReference type="PROSITE" id="PS51819">
    <property type="entry name" value="VOC"/>
    <property type="match status" value="1"/>
</dbReference>
<evidence type="ECO:0000313" key="3">
    <source>
        <dbReference type="Proteomes" id="UP000093748"/>
    </source>
</evidence>